<dbReference type="PANTHER" id="PTHR31918">
    <property type="entry name" value="TRANSMEMBRANE PROTEIN 181"/>
    <property type="match status" value="1"/>
</dbReference>
<feature type="transmembrane region" description="Helical" evidence="1">
    <location>
        <begin position="350"/>
        <end position="370"/>
    </location>
</feature>
<keyword evidence="1" id="KW-0812">Transmembrane</keyword>
<evidence type="ECO:0008006" key="4">
    <source>
        <dbReference type="Google" id="ProtNLM"/>
    </source>
</evidence>
<dbReference type="PANTHER" id="PTHR31918:SF1">
    <property type="entry name" value="TRANSMEMBRANE PROTEIN 181"/>
    <property type="match status" value="1"/>
</dbReference>
<feature type="transmembrane region" description="Helical" evidence="1">
    <location>
        <begin position="179"/>
        <end position="200"/>
    </location>
</feature>
<gene>
    <name evidence="2" type="ORF">M9Y10_005957</name>
</gene>
<feature type="transmembrane region" description="Helical" evidence="1">
    <location>
        <begin position="376"/>
        <end position="397"/>
    </location>
</feature>
<name>A0ABR2JF66_9EUKA</name>
<reference evidence="2 3" key="1">
    <citation type="submission" date="2024-04" db="EMBL/GenBank/DDBJ databases">
        <title>Tritrichomonas musculus Genome.</title>
        <authorList>
            <person name="Alves-Ferreira E."/>
            <person name="Grigg M."/>
            <person name="Lorenzi H."/>
            <person name="Galac M."/>
        </authorList>
    </citation>
    <scope>NUCLEOTIDE SEQUENCE [LARGE SCALE GENOMIC DNA]</scope>
    <source>
        <strain evidence="2 3">EAF2021</strain>
    </source>
</reference>
<protein>
    <recommendedName>
        <fullName evidence="4">Transmembrane protein</fullName>
    </recommendedName>
</protein>
<accession>A0ABR2JF66</accession>
<organism evidence="2 3">
    <name type="scientific">Tritrichomonas musculus</name>
    <dbReference type="NCBI Taxonomy" id="1915356"/>
    <lineage>
        <taxon>Eukaryota</taxon>
        <taxon>Metamonada</taxon>
        <taxon>Parabasalia</taxon>
        <taxon>Tritrichomonadida</taxon>
        <taxon>Tritrichomonadidae</taxon>
        <taxon>Tritrichomonas</taxon>
    </lineage>
</organism>
<evidence type="ECO:0000313" key="3">
    <source>
        <dbReference type="Proteomes" id="UP001470230"/>
    </source>
</evidence>
<feature type="transmembrane region" description="Helical" evidence="1">
    <location>
        <begin position="253"/>
        <end position="270"/>
    </location>
</feature>
<evidence type="ECO:0000313" key="2">
    <source>
        <dbReference type="EMBL" id="KAK8875782.1"/>
    </source>
</evidence>
<proteinExistence type="predicted"/>
<keyword evidence="1" id="KW-0472">Membrane</keyword>
<sequence>MSDDFLDESNFKDVEVEDYENKDLLVADLPLFSICGFSIVIPIIFFILSLGLSFFVPPMVHSIVQNENLLKNEFTNPITIKSSVESLSPKNRFLQLIIQFNDFINSSSSTSEFLPSVTITTNKGQFDQTISVSDQKSQPLTLYSTTNIDFLYAILSINFDKEPPVRSITIIWNFCNPFSITYIQRVRICFIFCIIIYFAILGKKVYLSNPFKQESIQNFTIILMSLAFLYLFPFSYVFDSSKSYYVENVFKNIFYGYVLFYSMSIYIYIIEDSVDSPINYLLFPYFIFISFTIFWLIKDNKYIYPKPDSISFENIPHFYYSLFISVFCFILVIWIYCFSRIKKDSHSCRFNYYLVANLYGIISFILYVILTNLETIFTLTIAKNVFPIATLTLYTLIMAYGQYDTDEETDKSHLFTKGLTNEYQDNGVLEA</sequence>
<dbReference type="EMBL" id="JAPFFF010000012">
    <property type="protein sequence ID" value="KAK8875782.1"/>
    <property type="molecule type" value="Genomic_DNA"/>
</dbReference>
<feature type="transmembrane region" description="Helical" evidence="1">
    <location>
        <begin position="221"/>
        <end position="238"/>
    </location>
</feature>
<feature type="transmembrane region" description="Helical" evidence="1">
    <location>
        <begin position="31"/>
        <end position="56"/>
    </location>
</feature>
<keyword evidence="1" id="KW-1133">Transmembrane helix</keyword>
<evidence type="ECO:0000256" key="1">
    <source>
        <dbReference type="SAM" id="Phobius"/>
    </source>
</evidence>
<dbReference type="Proteomes" id="UP001470230">
    <property type="component" value="Unassembled WGS sequence"/>
</dbReference>
<dbReference type="InterPro" id="IPR040416">
    <property type="entry name" value="TMEM181"/>
</dbReference>
<feature type="transmembrane region" description="Helical" evidence="1">
    <location>
        <begin position="277"/>
        <end position="297"/>
    </location>
</feature>
<keyword evidence="3" id="KW-1185">Reference proteome</keyword>
<feature type="transmembrane region" description="Helical" evidence="1">
    <location>
        <begin position="317"/>
        <end position="338"/>
    </location>
</feature>
<comment type="caution">
    <text evidence="2">The sequence shown here is derived from an EMBL/GenBank/DDBJ whole genome shotgun (WGS) entry which is preliminary data.</text>
</comment>